<dbReference type="EMBL" id="AFOJ01000006">
    <property type="protein sequence ID" value="EGM51081.1"/>
    <property type="molecule type" value="Genomic_DNA"/>
</dbReference>
<accession>F7R131</accession>
<organism evidence="1 2">
    <name type="scientific">Ligilactobacillus ruminis SPM0211</name>
    <dbReference type="NCBI Taxonomy" id="1040964"/>
    <lineage>
        <taxon>Bacteria</taxon>
        <taxon>Bacillati</taxon>
        <taxon>Bacillota</taxon>
        <taxon>Bacilli</taxon>
        <taxon>Lactobacillales</taxon>
        <taxon>Lactobacillaceae</taxon>
        <taxon>Ligilactobacillus</taxon>
    </lineage>
</organism>
<dbReference type="Proteomes" id="UP000002971">
    <property type="component" value="Unassembled WGS sequence"/>
</dbReference>
<evidence type="ECO:0000313" key="2">
    <source>
        <dbReference type="Proteomes" id="UP000002971"/>
    </source>
</evidence>
<protein>
    <submittedName>
        <fullName evidence="1">Uncharacterized protein</fullName>
    </submittedName>
</protein>
<dbReference type="AlphaFoldDB" id="F7R131"/>
<gene>
    <name evidence="1" type="ORF">LRU_01393</name>
</gene>
<reference evidence="1 2" key="1">
    <citation type="journal article" date="2011" name="J. Bacteriol.">
        <title>Genome Sequence of Lactobacillus ruminis SPM0211, Isolated from a Fecal Sample from a Healthy Korean.</title>
        <authorList>
            <person name="Lee S."/>
            <person name="Cho Y.J."/>
            <person name="Lee A.H."/>
            <person name="Chun J."/>
            <person name="Ha N.J."/>
            <person name="Ko G."/>
        </authorList>
    </citation>
    <scope>NUCLEOTIDE SEQUENCE [LARGE SCALE GENOMIC DNA]</scope>
    <source>
        <strain evidence="1 2">SPM0211</strain>
    </source>
</reference>
<evidence type="ECO:0000313" key="1">
    <source>
        <dbReference type="EMBL" id="EGM51081.1"/>
    </source>
</evidence>
<comment type="caution">
    <text evidence="1">The sequence shown here is derived from an EMBL/GenBank/DDBJ whole genome shotgun (WGS) entry which is preliminary data.</text>
</comment>
<name>F7R131_9LACO</name>
<sequence>MAIMMGIYGQSRLFGAFVRKTGSETSEFLRTNGHF</sequence>
<proteinExistence type="predicted"/>